<evidence type="ECO:0000313" key="7">
    <source>
        <dbReference type="EMBL" id="CAG9323166.1"/>
    </source>
</evidence>
<dbReference type="InterPro" id="IPR005225">
    <property type="entry name" value="Small_GTP-bd"/>
</dbReference>
<dbReference type="Pfam" id="PF00071">
    <property type="entry name" value="Ras"/>
    <property type="match status" value="1"/>
</dbReference>
<dbReference type="GO" id="GO:0012505">
    <property type="term" value="C:endomembrane system"/>
    <property type="evidence" value="ECO:0007669"/>
    <property type="project" value="UniProtKB-SubCell"/>
</dbReference>
<gene>
    <name evidence="7" type="ORF">BSTOLATCC_MIC33068</name>
</gene>
<dbReference type="SMART" id="SM00175">
    <property type="entry name" value="RAB"/>
    <property type="match status" value="1"/>
</dbReference>
<dbReference type="AlphaFoldDB" id="A0AAU9JBX7"/>
<evidence type="ECO:0000256" key="2">
    <source>
        <dbReference type="ARBA" id="ARBA00006270"/>
    </source>
</evidence>
<reference evidence="7" key="1">
    <citation type="submission" date="2021-09" db="EMBL/GenBank/DDBJ databases">
        <authorList>
            <consortium name="AG Swart"/>
            <person name="Singh M."/>
            <person name="Singh A."/>
            <person name="Seah K."/>
            <person name="Emmerich C."/>
        </authorList>
    </citation>
    <scope>NUCLEOTIDE SEQUENCE</scope>
    <source>
        <strain evidence="7">ATCC30299</strain>
    </source>
</reference>
<evidence type="ECO:0000256" key="1">
    <source>
        <dbReference type="ARBA" id="ARBA00004308"/>
    </source>
</evidence>
<evidence type="ECO:0000256" key="4">
    <source>
        <dbReference type="ARBA" id="ARBA00023134"/>
    </source>
</evidence>
<organism evidence="7 8">
    <name type="scientific">Blepharisma stoltei</name>
    <dbReference type="NCBI Taxonomy" id="1481888"/>
    <lineage>
        <taxon>Eukaryota</taxon>
        <taxon>Sar</taxon>
        <taxon>Alveolata</taxon>
        <taxon>Ciliophora</taxon>
        <taxon>Postciliodesmatophora</taxon>
        <taxon>Heterotrichea</taxon>
        <taxon>Heterotrichida</taxon>
        <taxon>Blepharismidae</taxon>
        <taxon>Blepharisma</taxon>
    </lineage>
</organism>
<keyword evidence="5" id="KW-0472">Membrane</keyword>
<comment type="caution">
    <text evidence="7">The sequence shown here is derived from an EMBL/GenBank/DDBJ whole genome shotgun (WGS) entry which is preliminary data.</text>
</comment>
<keyword evidence="8" id="KW-1185">Reference proteome</keyword>
<dbReference type="EMBL" id="CAJZBQ010000033">
    <property type="protein sequence ID" value="CAG9323166.1"/>
    <property type="molecule type" value="Genomic_DNA"/>
</dbReference>
<proteinExistence type="inferred from homology"/>
<dbReference type="GO" id="GO:0005525">
    <property type="term" value="F:GTP binding"/>
    <property type="evidence" value="ECO:0007669"/>
    <property type="project" value="UniProtKB-KW"/>
</dbReference>
<dbReference type="PROSITE" id="PS51420">
    <property type="entry name" value="RHO"/>
    <property type="match status" value="1"/>
</dbReference>
<dbReference type="SMART" id="SM00176">
    <property type="entry name" value="RAN"/>
    <property type="match status" value="1"/>
</dbReference>
<accession>A0AAU9JBX7</accession>
<keyword evidence="3" id="KW-0547">Nucleotide-binding</keyword>
<sequence>MAIRREYDYLFKLVIIGDSGVGKSCIIVRFADDTFTESYLTTIGVDFRFRTLDIDGTSVKLQIWDTAGQERFRTITTAYYRGSDGLIVVFDKTNRGSFNNVDSWMEEVNRYAHESSVKLLIGNKSDETSAVETSEGERKAQQYGINYVETSAKTAYQVDLAFTTIARELLKKRRESGFQPIPRPKLNLAVKEEKKQPNCC</sequence>
<dbReference type="SMART" id="SM00173">
    <property type="entry name" value="RAS"/>
    <property type="match status" value="1"/>
</dbReference>
<evidence type="ECO:0000256" key="6">
    <source>
        <dbReference type="ARBA" id="ARBA00023288"/>
    </source>
</evidence>
<keyword evidence="4" id="KW-0342">GTP-binding</keyword>
<dbReference type="PROSITE" id="PS51419">
    <property type="entry name" value="RAB"/>
    <property type="match status" value="1"/>
</dbReference>
<dbReference type="GO" id="GO:0003924">
    <property type="term" value="F:GTPase activity"/>
    <property type="evidence" value="ECO:0007669"/>
    <property type="project" value="InterPro"/>
</dbReference>
<evidence type="ECO:0000313" key="8">
    <source>
        <dbReference type="Proteomes" id="UP001162131"/>
    </source>
</evidence>
<dbReference type="InterPro" id="IPR027417">
    <property type="entry name" value="P-loop_NTPase"/>
</dbReference>
<keyword evidence="6" id="KW-0449">Lipoprotein</keyword>
<protein>
    <submittedName>
        <fullName evidence="7">Uncharacterized protein</fullName>
    </submittedName>
</protein>
<dbReference type="PROSITE" id="PS51421">
    <property type="entry name" value="RAS"/>
    <property type="match status" value="1"/>
</dbReference>
<evidence type="ECO:0000256" key="3">
    <source>
        <dbReference type="ARBA" id="ARBA00022741"/>
    </source>
</evidence>
<dbReference type="NCBIfam" id="TIGR00231">
    <property type="entry name" value="small_GTP"/>
    <property type="match status" value="1"/>
</dbReference>
<comment type="similarity">
    <text evidence="2">Belongs to the small GTPase superfamily. Rab family.</text>
</comment>
<dbReference type="SMART" id="SM00174">
    <property type="entry name" value="RHO"/>
    <property type="match status" value="1"/>
</dbReference>
<dbReference type="Gene3D" id="3.40.50.300">
    <property type="entry name" value="P-loop containing nucleotide triphosphate hydrolases"/>
    <property type="match status" value="1"/>
</dbReference>
<name>A0AAU9JBX7_9CILI</name>
<dbReference type="PANTHER" id="PTHR47980">
    <property type="entry name" value="LD44762P"/>
    <property type="match status" value="1"/>
</dbReference>
<dbReference type="SUPFAM" id="SSF52540">
    <property type="entry name" value="P-loop containing nucleoside triphosphate hydrolases"/>
    <property type="match status" value="1"/>
</dbReference>
<evidence type="ECO:0000256" key="5">
    <source>
        <dbReference type="ARBA" id="ARBA00023136"/>
    </source>
</evidence>
<dbReference type="Proteomes" id="UP001162131">
    <property type="component" value="Unassembled WGS sequence"/>
</dbReference>
<dbReference type="PRINTS" id="PR00449">
    <property type="entry name" value="RASTRNSFRMNG"/>
</dbReference>
<comment type="subcellular location">
    <subcellularLocation>
        <location evidence="1">Endomembrane system</location>
    </subcellularLocation>
</comment>
<dbReference type="FunFam" id="3.40.50.300:FF:000586">
    <property type="entry name" value="Rab family GTPase"/>
    <property type="match status" value="1"/>
</dbReference>
<dbReference type="InterPro" id="IPR050305">
    <property type="entry name" value="Small_GTPase_Rab"/>
</dbReference>
<dbReference type="InterPro" id="IPR001806">
    <property type="entry name" value="Small_GTPase"/>
</dbReference>